<dbReference type="InterPro" id="IPR058781">
    <property type="entry name" value="HH_AprE-like"/>
</dbReference>
<comment type="similarity">
    <text evidence="2 9">Belongs to the membrane fusion protein (MFP) (TC 8.A.1) family.</text>
</comment>
<evidence type="ECO:0000256" key="8">
    <source>
        <dbReference type="ARBA" id="ARBA00023136"/>
    </source>
</evidence>
<comment type="subcellular location">
    <subcellularLocation>
        <location evidence="1 9">Cell inner membrane</location>
        <topology evidence="1 9">Single-pass membrane protein</topology>
    </subcellularLocation>
</comment>
<evidence type="ECO:0000259" key="11">
    <source>
        <dbReference type="Pfam" id="PF25994"/>
    </source>
</evidence>
<keyword evidence="14" id="KW-1185">Reference proteome</keyword>
<feature type="coiled-coil region" evidence="10">
    <location>
        <begin position="146"/>
        <end position="187"/>
    </location>
</feature>
<dbReference type="PROSITE" id="PS00543">
    <property type="entry name" value="HLYD_FAMILY"/>
    <property type="match status" value="1"/>
</dbReference>
<gene>
    <name evidence="13" type="ORF">MTBPR1_10151</name>
</gene>
<evidence type="ECO:0000256" key="9">
    <source>
        <dbReference type="RuleBase" id="RU365093"/>
    </source>
</evidence>
<evidence type="ECO:0000256" key="3">
    <source>
        <dbReference type="ARBA" id="ARBA00022448"/>
    </source>
</evidence>
<dbReference type="Pfam" id="PF26002">
    <property type="entry name" value="Beta-barrel_AprE"/>
    <property type="match status" value="1"/>
</dbReference>
<sequence length="429" mass="48037">MTRLDQLVNENPVQNFKPVAYGIMVALLTFIIWGFFTMLEEVSVAMGEVVPQGKVKAIQHLEGGIMTEVFVKEGDLVRKDSKLVQLDLGTGGVNKEELEVRLDGLLLNRARLNSEAYGKALEFPDEIVQARPGMAAAAEQSYAVRQRGLKNRLNVLNDKLRQKELAVEELQTKLKNTKNDLRLTKRRFTMSRNLLKDRLTSKMDHLKLESEVQKLEGETITLMKSVPKAKASMQETENTIKEEITAFQSEAIEELGTVEQSIAQTFELLSKATDQGIRALIKSPIDGVVKNMTYNTVGNVVSAGEPIMEIVPIGENLVIEARLNPIDRGYVEESQDATVKINTYDFVRYGGLEGKVIHVAPDSTTSPEGETYFRVIVQTDKTYLGAMEGLYEITPGMEATVDIHTGEKSVMEYLIKPVLKMKHEAFRER</sequence>
<evidence type="ECO:0000256" key="5">
    <source>
        <dbReference type="ARBA" id="ARBA00022519"/>
    </source>
</evidence>
<dbReference type="NCBIfam" id="TIGR01843">
    <property type="entry name" value="type_I_hlyD"/>
    <property type="match status" value="1"/>
</dbReference>
<proteinExistence type="inferred from homology"/>
<dbReference type="GO" id="GO:0009306">
    <property type="term" value="P:protein secretion"/>
    <property type="evidence" value="ECO:0007669"/>
    <property type="project" value="InterPro"/>
</dbReference>
<keyword evidence="7 9" id="KW-1133">Transmembrane helix</keyword>
<keyword evidence="8 9" id="KW-0472">Membrane</keyword>
<dbReference type="InterPro" id="IPR010129">
    <property type="entry name" value="T1SS_HlyD"/>
</dbReference>
<evidence type="ECO:0000256" key="1">
    <source>
        <dbReference type="ARBA" id="ARBA00004377"/>
    </source>
</evidence>
<organism evidence="13 14">
    <name type="scientific">Candidatus Terasakiella magnetica</name>
    <dbReference type="NCBI Taxonomy" id="1867952"/>
    <lineage>
        <taxon>Bacteria</taxon>
        <taxon>Pseudomonadati</taxon>
        <taxon>Pseudomonadota</taxon>
        <taxon>Alphaproteobacteria</taxon>
        <taxon>Rhodospirillales</taxon>
        <taxon>Terasakiellaceae</taxon>
        <taxon>Terasakiella</taxon>
    </lineage>
</organism>
<keyword evidence="3 9" id="KW-0813">Transport</keyword>
<protein>
    <recommendedName>
        <fullName evidence="9">Membrane fusion protein (MFP) family protein</fullName>
    </recommendedName>
</protein>
<reference evidence="13 14" key="1">
    <citation type="submission" date="2016-07" db="EMBL/GenBank/DDBJ databases">
        <authorList>
            <person name="Lefevre C.T."/>
        </authorList>
    </citation>
    <scope>NUCLEOTIDE SEQUENCE [LARGE SCALE GENOMIC DNA]</scope>
    <source>
        <strain evidence="13">PR1</strain>
    </source>
</reference>
<dbReference type="PANTHER" id="PTHR30386:SF26">
    <property type="entry name" value="TRANSPORT PROTEIN COMB"/>
    <property type="match status" value="1"/>
</dbReference>
<name>A0A1C3RCE5_9PROT</name>
<keyword evidence="4 9" id="KW-1003">Cell membrane</keyword>
<feature type="domain" description="AprE-like beta-barrel" evidence="12">
    <location>
        <begin position="317"/>
        <end position="406"/>
    </location>
</feature>
<dbReference type="AlphaFoldDB" id="A0A1C3RCE5"/>
<dbReference type="InterPro" id="IPR006144">
    <property type="entry name" value="Secretion_HlyD_CS"/>
</dbReference>
<dbReference type="Gene3D" id="2.40.30.170">
    <property type="match status" value="1"/>
</dbReference>
<dbReference type="STRING" id="1867952.MTBPR1_10151"/>
<feature type="transmembrane region" description="Helical" evidence="9">
    <location>
        <begin position="20"/>
        <end position="39"/>
    </location>
</feature>
<dbReference type="InterPro" id="IPR058982">
    <property type="entry name" value="Beta-barrel_AprE"/>
</dbReference>
<keyword evidence="5 9" id="KW-0997">Cell inner membrane</keyword>
<evidence type="ECO:0000256" key="4">
    <source>
        <dbReference type="ARBA" id="ARBA00022475"/>
    </source>
</evidence>
<evidence type="ECO:0000256" key="6">
    <source>
        <dbReference type="ARBA" id="ARBA00022692"/>
    </source>
</evidence>
<dbReference type="OrthoDB" id="9810980at2"/>
<evidence type="ECO:0000256" key="10">
    <source>
        <dbReference type="SAM" id="Coils"/>
    </source>
</evidence>
<dbReference type="Proteomes" id="UP000231658">
    <property type="component" value="Unassembled WGS sequence"/>
</dbReference>
<accession>A0A1C3RCE5</accession>
<dbReference type="PRINTS" id="PR01490">
    <property type="entry name" value="RTXTOXIND"/>
</dbReference>
<evidence type="ECO:0000256" key="2">
    <source>
        <dbReference type="ARBA" id="ARBA00009477"/>
    </source>
</evidence>
<feature type="domain" description="AprE-like long alpha-helical hairpin" evidence="11">
    <location>
        <begin position="96"/>
        <end position="275"/>
    </location>
</feature>
<dbReference type="Pfam" id="PF25994">
    <property type="entry name" value="HH_AprE"/>
    <property type="match status" value="1"/>
</dbReference>
<dbReference type="EMBL" id="FLYE01000001">
    <property type="protein sequence ID" value="SCA54904.1"/>
    <property type="molecule type" value="Genomic_DNA"/>
</dbReference>
<dbReference type="RefSeq" id="WP_069185639.1">
    <property type="nucleotide sequence ID" value="NZ_FLYE01000001.1"/>
</dbReference>
<dbReference type="InterPro" id="IPR050739">
    <property type="entry name" value="MFP"/>
</dbReference>
<evidence type="ECO:0000256" key="7">
    <source>
        <dbReference type="ARBA" id="ARBA00022989"/>
    </source>
</evidence>
<keyword evidence="6 9" id="KW-0812">Transmembrane</keyword>
<evidence type="ECO:0000313" key="14">
    <source>
        <dbReference type="Proteomes" id="UP000231658"/>
    </source>
</evidence>
<dbReference type="GO" id="GO:0005886">
    <property type="term" value="C:plasma membrane"/>
    <property type="evidence" value="ECO:0007669"/>
    <property type="project" value="UniProtKB-SubCell"/>
</dbReference>
<evidence type="ECO:0000313" key="13">
    <source>
        <dbReference type="EMBL" id="SCA54904.1"/>
    </source>
</evidence>
<dbReference type="PANTHER" id="PTHR30386">
    <property type="entry name" value="MEMBRANE FUSION SUBUNIT OF EMRAB-TOLC MULTIDRUG EFFLUX PUMP"/>
    <property type="match status" value="1"/>
</dbReference>
<evidence type="ECO:0000259" key="12">
    <source>
        <dbReference type="Pfam" id="PF26002"/>
    </source>
</evidence>
<keyword evidence="10" id="KW-0175">Coiled coil</keyword>